<dbReference type="Pfam" id="PF00186">
    <property type="entry name" value="DHFR_1"/>
    <property type="match status" value="1"/>
</dbReference>
<evidence type="ECO:0000256" key="1">
    <source>
        <dbReference type="ARBA" id="ARBA00004903"/>
    </source>
</evidence>
<sequence length="186" mass="20735">MSVIVGLIWAQSEGGIIGSEGAMPWHLPEDLAHFTALTLDSSVIMGRKTWESLPQRFRPLPGRRNIVVTRQTEWCDNGAEVVHSIEEAIELASSSITPTSTTSTLSTSDAHVWVIGGAQIYSQALNYAQRLEITEIRESFEGDTRAPVRGDQWMLAVREPVAGWHTSATGLHYRFLRYEVCDPNQR</sequence>
<evidence type="ECO:0000256" key="2">
    <source>
        <dbReference type="ARBA" id="ARBA00009539"/>
    </source>
</evidence>
<dbReference type="CDD" id="cd00209">
    <property type="entry name" value="DHFR"/>
    <property type="match status" value="1"/>
</dbReference>
<comment type="catalytic activity">
    <reaction evidence="7">
        <text>(6S)-5,6,7,8-tetrahydrofolate + NADP(+) = 7,8-dihydrofolate + NADPH + H(+)</text>
        <dbReference type="Rhea" id="RHEA:15009"/>
        <dbReference type="ChEBI" id="CHEBI:15378"/>
        <dbReference type="ChEBI" id="CHEBI:57451"/>
        <dbReference type="ChEBI" id="CHEBI:57453"/>
        <dbReference type="ChEBI" id="CHEBI:57783"/>
        <dbReference type="ChEBI" id="CHEBI:58349"/>
        <dbReference type="EC" id="1.5.1.3"/>
    </reaction>
</comment>
<dbReference type="AlphaFoldDB" id="A0A8H2K384"/>
<comment type="caution">
    <text evidence="9">The sequence shown here is derived from an EMBL/GenBank/DDBJ whole genome shotgun (WGS) entry which is preliminary data.</text>
</comment>
<dbReference type="PIRSF" id="PIRSF000194">
    <property type="entry name" value="DHFR"/>
    <property type="match status" value="1"/>
</dbReference>
<dbReference type="InterPro" id="IPR024072">
    <property type="entry name" value="DHFR-like_dom_sf"/>
</dbReference>
<dbReference type="InterPro" id="IPR001796">
    <property type="entry name" value="DHFR_dom"/>
</dbReference>
<dbReference type="SUPFAM" id="SSF53597">
    <property type="entry name" value="Dihydrofolate reductase-like"/>
    <property type="match status" value="1"/>
</dbReference>
<name>A0A8H2K384_9MICO</name>
<dbReference type="RefSeq" id="WP_141989480.1">
    <property type="nucleotide sequence ID" value="NZ_VFRA01000001.1"/>
</dbReference>
<dbReference type="GO" id="GO:0046452">
    <property type="term" value="P:dihydrofolate metabolic process"/>
    <property type="evidence" value="ECO:0007669"/>
    <property type="project" value="TreeGrafter"/>
</dbReference>
<dbReference type="InterPro" id="IPR012259">
    <property type="entry name" value="DHFR"/>
</dbReference>
<dbReference type="EC" id="1.5.1.3" evidence="3 7"/>
<dbReference type="GO" id="GO:0006730">
    <property type="term" value="P:one-carbon metabolic process"/>
    <property type="evidence" value="ECO:0007669"/>
    <property type="project" value="UniProtKB-KW"/>
</dbReference>
<feature type="domain" description="DHFR" evidence="8">
    <location>
        <begin position="4"/>
        <end position="180"/>
    </location>
</feature>
<organism evidence="9 10">
    <name type="scientific">Rhodoglobus vestalii</name>
    <dbReference type="NCBI Taxonomy" id="193384"/>
    <lineage>
        <taxon>Bacteria</taxon>
        <taxon>Bacillati</taxon>
        <taxon>Actinomycetota</taxon>
        <taxon>Actinomycetes</taxon>
        <taxon>Micrococcales</taxon>
        <taxon>Microbacteriaceae</taxon>
        <taxon>Rhodoglobus</taxon>
    </lineage>
</organism>
<keyword evidence="6 7" id="KW-0560">Oxidoreductase</keyword>
<dbReference type="PRINTS" id="PR00070">
    <property type="entry name" value="DHFR"/>
</dbReference>
<dbReference type="PANTHER" id="PTHR48069:SF3">
    <property type="entry name" value="DIHYDROFOLATE REDUCTASE"/>
    <property type="match status" value="1"/>
</dbReference>
<keyword evidence="10" id="KW-1185">Reference proteome</keyword>
<evidence type="ECO:0000256" key="5">
    <source>
        <dbReference type="ARBA" id="ARBA00022857"/>
    </source>
</evidence>
<evidence type="ECO:0000256" key="3">
    <source>
        <dbReference type="ARBA" id="ARBA00012856"/>
    </source>
</evidence>
<dbReference type="PANTHER" id="PTHR48069">
    <property type="entry name" value="DIHYDROFOLATE REDUCTASE"/>
    <property type="match status" value="1"/>
</dbReference>
<reference evidence="9 10" key="1">
    <citation type="submission" date="2019-06" db="EMBL/GenBank/DDBJ databases">
        <title>Sequencing the genomes of 1000 actinobacteria strains.</title>
        <authorList>
            <person name="Klenk H.-P."/>
        </authorList>
    </citation>
    <scope>NUCLEOTIDE SEQUENCE [LARGE SCALE GENOMIC DNA]</scope>
    <source>
        <strain evidence="9 10">DSM 21947</strain>
    </source>
</reference>
<dbReference type="PROSITE" id="PS51330">
    <property type="entry name" value="DHFR_2"/>
    <property type="match status" value="1"/>
</dbReference>
<dbReference type="GO" id="GO:0005829">
    <property type="term" value="C:cytosol"/>
    <property type="evidence" value="ECO:0007669"/>
    <property type="project" value="TreeGrafter"/>
</dbReference>
<dbReference type="GO" id="GO:0046655">
    <property type="term" value="P:folic acid metabolic process"/>
    <property type="evidence" value="ECO:0007669"/>
    <property type="project" value="TreeGrafter"/>
</dbReference>
<dbReference type="EMBL" id="VFRA01000001">
    <property type="protein sequence ID" value="TQO18943.1"/>
    <property type="molecule type" value="Genomic_DNA"/>
</dbReference>
<keyword evidence="5 7" id="KW-0521">NADP</keyword>
<evidence type="ECO:0000259" key="8">
    <source>
        <dbReference type="PROSITE" id="PS51330"/>
    </source>
</evidence>
<gene>
    <name evidence="9" type="ORF">FB472_0474</name>
</gene>
<dbReference type="OrthoDB" id="9804315at2"/>
<evidence type="ECO:0000313" key="10">
    <source>
        <dbReference type="Proteomes" id="UP000316560"/>
    </source>
</evidence>
<dbReference type="GO" id="GO:0050661">
    <property type="term" value="F:NADP binding"/>
    <property type="evidence" value="ECO:0007669"/>
    <property type="project" value="InterPro"/>
</dbReference>
<evidence type="ECO:0000256" key="7">
    <source>
        <dbReference type="PIRNR" id="PIRNR000194"/>
    </source>
</evidence>
<evidence type="ECO:0000256" key="4">
    <source>
        <dbReference type="ARBA" id="ARBA00022563"/>
    </source>
</evidence>
<dbReference type="Gene3D" id="3.40.430.10">
    <property type="entry name" value="Dihydrofolate Reductase, subunit A"/>
    <property type="match status" value="1"/>
</dbReference>
<dbReference type="GO" id="GO:0004146">
    <property type="term" value="F:dihydrofolate reductase activity"/>
    <property type="evidence" value="ECO:0007669"/>
    <property type="project" value="UniProtKB-EC"/>
</dbReference>
<protein>
    <recommendedName>
        <fullName evidence="3 7">Dihydrofolate reductase</fullName>
        <ecNumber evidence="3 7">1.5.1.3</ecNumber>
    </recommendedName>
</protein>
<evidence type="ECO:0000313" key="9">
    <source>
        <dbReference type="EMBL" id="TQO18943.1"/>
    </source>
</evidence>
<keyword evidence="4 7" id="KW-0554">One-carbon metabolism</keyword>
<comment type="function">
    <text evidence="7">Key enzyme in folate metabolism. Catalyzes an essential reaction for de novo glycine and purine synthesis, and for DNA precursor synthesis.</text>
</comment>
<comment type="pathway">
    <text evidence="1 7">Cofactor biosynthesis; tetrahydrofolate biosynthesis; 5,6,7,8-tetrahydrofolate from 7,8-dihydrofolate: step 1/1.</text>
</comment>
<accession>A0A8H2K384</accession>
<dbReference type="UniPathway" id="UPA00077">
    <property type="reaction ID" value="UER00158"/>
</dbReference>
<comment type="similarity">
    <text evidence="2 7">Belongs to the dihydrofolate reductase family.</text>
</comment>
<dbReference type="GO" id="GO:0046654">
    <property type="term" value="P:tetrahydrofolate biosynthetic process"/>
    <property type="evidence" value="ECO:0007669"/>
    <property type="project" value="UniProtKB-UniPathway"/>
</dbReference>
<dbReference type="Proteomes" id="UP000316560">
    <property type="component" value="Unassembled WGS sequence"/>
</dbReference>
<evidence type="ECO:0000256" key="6">
    <source>
        <dbReference type="ARBA" id="ARBA00023002"/>
    </source>
</evidence>
<proteinExistence type="inferred from homology"/>